<dbReference type="EMBL" id="QASA01000001">
    <property type="protein sequence ID" value="RDC64795.1"/>
    <property type="molecule type" value="Genomic_DNA"/>
</dbReference>
<evidence type="ECO:0000256" key="2">
    <source>
        <dbReference type="ARBA" id="ARBA00022679"/>
    </source>
</evidence>
<dbReference type="Gene3D" id="3.40.50.2000">
    <property type="entry name" value="Glycogen Phosphorylase B"/>
    <property type="match status" value="2"/>
</dbReference>
<dbReference type="GO" id="GO:0005978">
    <property type="term" value="P:glycogen biosynthetic process"/>
    <property type="evidence" value="ECO:0007669"/>
    <property type="project" value="InterPro"/>
</dbReference>
<dbReference type="GO" id="GO:0005737">
    <property type="term" value="C:cytoplasm"/>
    <property type="evidence" value="ECO:0007669"/>
    <property type="project" value="TreeGrafter"/>
</dbReference>
<dbReference type="Gene3D" id="6.10.260.10">
    <property type="match status" value="1"/>
</dbReference>
<name>A0A369QMA6_9BACT</name>
<keyword evidence="1 3" id="KW-0328">Glycosyltransferase</keyword>
<dbReference type="PANTHER" id="PTHR10176">
    <property type="entry name" value="GLYCOGEN SYNTHASE"/>
    <property type="match status" value="1"/>
</dbReference>
<evidence type="ECO:0000313" key="4">
    <source>
        <dbReference type="Proteomes" id="UP000253919"/>
    </source>
</evidence>
<protein>
    <submittedName>
        <fullName evidence="3">Glycogen(Starch) synthase</fullName>
        <ecNumber evidence="3">2.4.1.11</ecNumber>
    </submittedName>
</protein>
<sequence>MIDLNHPAKINEESLKQALLTEIAWEVCNQVGGIYTVIQTKVQSMMEQWGSCFFLIGPYFPKTAAAEFEPTDDYSSPFGQAVLKMRNMGYEVHFGHWLVAGNPLVVLLNPYSVYDRLGEIKYALWADHDIPSPDNDDLLNQTIAFGHLVKVFLSVLISPGITDRPVIAHFHEWMVGAAIPALRREQAKIKIVFTTHATLLGRYLAMNDPSFYDNLTSVNWLKEAQHFNIETAVRIERAAAHGAHIFSTVSQVTARECIFLLDRIPDVLLPNGLSIERFTAIHEFQNLHAKYKEKIHQFVMGHFFQSYPFDLDHTLYFFTSGRYEYRNKGFDVTLEALARLNYRMQEAGIKKTVVMFFVTKQPYTSINAHVLQSRAMMQEIRETCETIERQIGDRLFYYAASNSDFKLPNMGEFVDDYWQLRYRRNLQSWKTHILPSVVTHNLVHDHSDEILNFLRSSHLINNAHDRVKIVYHPDFISATNPLFGLDYGQFVRGCHLGIFPSYYEPWGYTPLECIARGVPAVTSDLAGFGDYLANRQVDEETARGTYVIKRRNKSFDDAVTQLTNYLFDYVRLTQRERISLRNSVENSSVEFDWKNLRKHYNRAYVLALEKEYT</sequence>
<dbReference type="GO" id="GO:0004373">
    <property type="term" value="F:alpha-1,4-glucan glucosyltransferase (UDP-glucose donor) activity"/>
    <property type="evidence" value="ECO:0007669"/>
    <property type="project" value="UniProtKB-EC"/>
</dbReference>
<gene>
    <name evidence="3" type="ORF">AHMF7616_03415</name>
</gene>
<accession>A0A369QMA6</accession>
<dbReference type="InterPro" id="IPR008631">
    <property type="entry name" value="Glycogen_synth"/>
</dbReference>
<dbReference type="RefSeq" id="WP_233507613.1">
    <property type="nucleotide sequence ID" value="NZ_QASA01000001.1"/>
</dbReference>
<comment type="caution">
    <text evidence="3">The sequence shown here is derived from an EMBL/GenBank/DDBJ whole genome shotgun (WGS) entry which is preliminary data.</text>
</comment>
<dbReference type="Proteomes" id="UP000253919">
    <property type="component" value="Unassembled WGS sequence"/>
</dbReference>
<reference evidence="3 4" key="1">
    <citation type="submission" date="2018-04" db="EMBL/GenBank/DDBJ databases">
        <title>Adhaeribacter sp. HMF7616 genome sequencing and assembly.</title>
        <authorList>
            <person name="Kang H."/>
            <person name="Kang J."/>
            <person name="Cha I."/>
            <person name="Kim H."/>
            <person name="Joh K."/>
        </authorList>
    </citation>
    <scope>NUCLEOTIDE SEQUENCE [LARGE SCALE GENOMIC DNA]</scope>
    <source>
        <strain evidence="3 4">HMF7616</strain>
    </source>
</reference>
<evidence type="ECO:0000313" key="3">
    <source>
        <dbReference type="EMBL" id="RDC64795.1"/>
    </source>
</evidence>
<keyword evidence="2 3" id="KW-0808">Transferase</keyword>
<evidence type="ECO:0000256" key="1">
    <source>
        <dbReference type="ARBA" id="ARBA00022676"/>
    </source>
</evidence>
<dbReference type="PANTHER" id="PTHR10176:SF3">
    <property type="entry name" value="GLYCOGEN [STARCH] SYNTHASE"/>
    <property type="match status" value="1"/>
</dbReference>
<dbReference type="Pfam" id="PF05693">
    <property type="entry name" value="Glycogen_syn"/>
    <property type="match status" value="1"/>
</dbReference>
<organism evidence="3 4">
    <name type="scientific">Adhaeribacter pallidiroseus</name>
    <dbReference type="NCBI Taxonomy" id="2072847"/>
    <lineage>
        <taxon>Bacteria</taxon>
        <taxon>Pseudomonadati</taxon>
        <taxon>Bacteroidota</taxon>
        <taxon>Cytophagia</taxon>
        <taxon>Cytophagales</taxon>
        <taxon>Hymenobacteraceae</taxon>
        <taxon>Adhaeribacter</taxon>
    </lineage>
</organism>
<proteinExistence type="predicted"/>
<dbReference type="AlphaFoldDB" id="A0A369QMA6"/>
<keyword evidence="4" id="KW-1185">Reference proteome</keyword>
<dbReference type="SUPFAM" id="SSF53756">
    <property type="entry name" value="UDP-Glycosyltransferase/glycogen phosphorylase"/>
    <property type="match status" value="1"/>
</dbReference>
<dbReference type="EC" id="2.4.1.11" evidence="3"/>